<name>B8I8F8_RUMCH</name>
<accession>B8I8F8</accession>
<dbReference type="HOGENOM" id="CLU_191311_0_0_9"/>
<dbReference type="RefSeq" id="WP_015924353.1">
    <property type="nucleotide sequence ID" value="NC_011898.1"/>
</dbReference>
<feature type="transmembrane region" description="Helical" evidence="1">
    <location>
        <begin position="7"/>
        <end position="28"/>
    </location>
</feature>
<evidence type="ECO:0000313" key="3">
    <source>
        <dbReference type="Proteomes" id="UP000001349"/>
    </source>
</evidence>
<dbReference type="KEGG" id="cce:Ccel_0813"/>
<keyword evidence="1" id="KW-1133">Transmembrane helix</keyword>
<gene>
    <name evidence="2" type="ordered locus">Ccel_0813</name>
</gene>
<feature type="transmembrane region" description="Helical" evidence="1">
    <location>
        <begin position="40"/>
        <end position="58"/>
    </location>
</feature>
<keyword evidence="3" id="KW-1185">Reference proteome</keyword>
<proteinExistence type="predicted"/>
<keyword evidence="1" id="KW-0812">Transmembrane</keyword>
<sequence length="63" mass="6993" precursor="true">MKRLRSPVAWAAFVALILFVLKTFNLLAPIGLSEDSFKELTTLIFAALTAFGIFNNPTDKDSF</sequence>
<evidence type="ECO:0000313" key="2">
    <source>
        <dbReference type="EMBL" id="ACL75191.1"/>
    </source>
</evidence>
<dbReference type="OrthoDB" id="2085847at2"/>
<protein>
    <recommendedName>
        <fullName evidence="4">Holin</fullName>
    </recommendedName>
</protein>
<reference evidence="2 3" key="1">
    <citation type="submission" date="2009-01" db="EMBL/GenBank/DDBJ databases">
        <title>Complete sequence of Clostridium cellulolyticum H10.</title>
        <authorList>
            <consortium name="US DOE Joint Genome Institute"/>
            <person name="Lucas S."/>
            <person name="Copeland A."/>
            <person name="Lapidus A."/>
            <person name="Glavina del Rio T."/>
            <person name="Dalin E."/>
            <person name="Tice H."/>
            <person name="Bruce D."/>
            <person name="Goodwin L."/>
            <person name="Pitluck S."/>
            <person name="Chertkov O."/>
            <person name="Saunders E."/>
            <person name="Brettin T."/>
            <person name="Detter J.C."/>
            <person name="Han C."/>
            <person name="Larimer F."/>
            <person name="Land M."/>
            <person name="Hauser L."/>
            <person name="Kyrpides N."/>
            <person name="Ivanova N."/>
            <person name="Zhou J."/>
            <person name="Richardson P."/>
        </authorList>
    </citation>
    <scope>NUCLEOTIDE SEQUENCE [LARGE SCALE GENOMIC DNA]</scope>
    <source>
        <strain evidence="3">ATCC 35319 / DSM 5812 / JCM 6584 / H10</strain>
    </source>
</reference>
<dbReference type="eggNOG" id="ENOG50338AT">
    <property type="taxonomic scope" value="Bacteria"/>
</dbReference>
<evidence type="ECO:0008006" key="4">
    <source>
        <dbReference type="Google" id="ProtNLM"/>
    </source>
</evidence>
<dbReference type="AlphaFoldDB" id="B8I8F8"/>
<organism evidence="2 3">
    <name type="scientific">Ruminiclostridium cellulolyticum (strain ATCC 35319 / DSM 5812 / JCM 6584 / H10)</name>
    <name type="common">Clostridium cellulolyticum</name>
    <dbReference type="NCBI Taxonomy" id="394503"/>
    <lineage>
        <taxon>Bacteria</taxon>
        <taxon>Bacillati</taxon>
        <taxon>Bacillota</taxon>
        <taxon>Clostridia</taxon>
        <taxon>Eubacteriales</taxon>
        <taxon>Oscillospiraceae</taxon>
        <taxon>Ruminiclostridium</taxon>
    </lineage>
</organism>
<dbReference type="EMBL" id="CP001348">
    <property type="protein sequence ID" value="ACL75191.1"/>
    <property type="molecule type" value="Genomic_DNA"/>
</dbReference>
<keyword evidence="1" id="KW-0472">Membrane</keyword>
<evidence type="ECO:0000256" key="1">
    <source>
        <dbReference type="SAM" id="Phobius"/>
    </source>
</evidence>
<dbReference type="Proteomes" id="UP000001349">
    <property type="component" value="Chromosome"/>
</dbReference>